<gene>
    <name evidence="8 10" type="primary">rnr</name>
    <name evidence="10" type="ORF">FLM02_08885</name>
</gene>
<dbReference type="SUPFAM" id="SSF50249">
    <property type="entry name" value="Nucleic acid-binding proteins"/>
    <property type="match status" value="4"/>
</dbReference>
<comment type="catalytic activity">
    <reaction evidence="1 8">
        <text>Exonucleolytic cleavage in the 3'- to 5'-direction to yield nucleoside 5'-phosphates.</text>
        <dbReference type="EC" id="3.1.13.1"/>
    </reaction>
</comment>
<comment type="function">
    <text evidence="8">3'-5' exoribonuclease that releases 5'-nucleoside monophosphates and is involved in maturation of structured RNAs.</text>
</comment>
<evidence type="ECO:0000256" key="6">
    <source>
        <dbReference type="ARBA" id="ARBA00022839"/>
    </source>
</evidence>
<dbReference type="GO" id="GO:0006402">
    <property type="term" value="P:mRNA catabolic process"/>
    <property type="evidence" value="ECO:0007669"/>
    <property type="project" value="TreeGrafter"/>
</dbReference>
<dbReference type="AlphaFoldDB" id="A0A544CZG1"/>
<dbReference type="Gene3D" id="2.40.50.140">
    <property type="entry name" value="Nucleic acid-binding proteins"/>
    <property type="match status" value="2"/>
</dbReference>
<dbReference type="InterPro" id="IPR001900">
    <property type="entry name" value="RNase_II/R"/>
</dbReference>
<dbReference type="SMART" id="SM00955">
    <property type="entry name" value="RNB"/>
    <property type="match status" value="1"/>
</dbReference>
<dbReference type="EMBL" id="VIOS01000025">
    <property type="protein sequence ID" value="TQP14533.1"/>
    <property type="molecule type" value="Genomic_DNA"/>
</dbReference>
<dbReference type="InterPro" id="IPR004476">
    <property type="entry name" value="RNase_II/RNase_R"/>
</dbReference>
<dbReference type="GO" id="GO:0008859">
    <property type="term" value="F:exoribonuclease II activity"/>
    <property type="evidence" value="ECO:0007669"/>
    <property type="project" value="UniProtKB-UniRule"/>
</dbReference>
<evidence type="ECO:0000256" key="1">
    <source>
        <dbReference type="ARBA" id="ARBA00001849"/>
    </source>
</evidence>
<accession>A0A544CZG1</accession>
<dbReference type="InterPro" id="IPR022966">
    <property type="entry name" value="RNase_II/R_CS"/>
</dbReference>
<evidence type="ECO:0000256" key="8">
    <source>
        <dbReference type="HAMAP-Rule" id="MF_01895"/>
    </source>
</evidence>
<dbReference type="Pfam" id="PF08206">
    <property type="entry name" value="OB_RNB"/>
    <property type="match status" value="1"/>
</dbReference>
<dbReference type="InterPro" id="IPR013223">
    <property type="entry name" value="RNase_B_OB_dom"/>
</dbReference>
<dbReference type="PANTHER" id="PTHR23355:SF9">
    <property type="entry name" value="DIS3-LIKE EXONUCLEASE 2"/>
    <property type="match status" value="1"/>
</dbReference>
<dbReference type="Proteomes" id="UP000319979">
    <property type="component" value="Unassembled WGS sequence"/>
</dbReference>
<name>A0A544CZG1_VIBCL</name>
<evidence type="ECO:0000313" key="10">
    <source>
        <dbReference type="EMBL" id="TQP14533.1"/>
    </source>
</evidence>
<evidence type="ECO:0000256" key="4">
    <source>
        <dbReference type="ARBA" id="ARBA00022722"/>
    </source>
</evidence>
<dbReference type="InterPro" id="IPR011129">
    <property type="entry name" value="CSD"/>
</dbReference>
<dbReference type="InterPro" id="IPR012340">
    <property type="entry name" value="NA-bd_OB-fold"/>
</dbReference>
<dbReference type="PROSITE" id="PS50126">
    <property type="entry name" value="S1"/>
    <property type="match status" value="1"/>
</dbReference>
<dbReference type="InterPro" id="IPR011805">
    <property type="entry name" value="RNase_R"/>
</dbReference>
<evidence type="ECO:0000256" key="3">
    <source>
        <dbReference type="ARBA" id="ARBA00022490"/>
    </source>
</evidence>
<feature type="domain" description="S1 motif" evidence="9">
    <location>
        <begin position="658"/>
        <end position="737"/>
    </location>
</feature>
<organism evidence="10 11">
    <name type="scientific">Vibrio cholerae</name>
    <dbReference type="NCBI Taxonomy" id="666"/>
    <lineage>
        <taxon>Bacteria</taxon>
        <taxon>Pseudomonadati</taxon>
        <taxon>Pseudomonadota</taxon>
        <taxon>Gammaproteobacteria</taxon>
        <taxon>Vibrionales</taxon>
        <taxon>Vibrionaceae</taxon>
        <taxon>Vibrio</taxon>
    </lineage>
</organism>
<evidence type="ECO:0000256" key="5">
    <source>
        <dbReference type="ARBA" id="ARBA00022801"/>
    </source>
</evidence>
<evidence type="ECO:0000259" key="9">
    <source>
        <dbReference type="PROSITE" id="PS50126"/>
    </source>
</evidence>
<dbReference type="GO" id="GO:0005829">
    <property type="term" value="C:cytosol"/>
    <property type="evidence" value="ECO:0007669"/>
    <property type="project" value="TreeGrafter"/>
</dbReference>
<dbReference type="Pfam" id="PF00575">
    <property type="entry name" value="S1"/>
    <property type="match status" value="1"/>
</dbReference>
<dbReference type="CDD" id="cd04471">
    <property type="entry name" value="S1_RNase_R"/>
    <property type="match status" value="1"/>
</dbReference>
<protein>
    <recommendedName>
        <fullName evidence="8">Ribonuclease R</fullName>
        <shortName evidence="8">RNase R</shortName>
        <ecNumber evidence="8">3.1.13.1</ecNumber>
    </recommendedName>
</protein>
<keyword evidence="5 8" id="KW-0378">Hydrolase</keyword>
<dbReference type="Pfam" id="PF00773">
    <property type="entry name" value="RNB"/>
    <property type="match status" value="1"/>
</dbReference>
<dbReference type="InterPro" id="IPR040476">
    <property type="entry name" value="CSD2"/>
</dbReference>
<dbReference type="PROSITE" id="PS01175">
    <property type="entry name" value="RIBONUCLEASE_II"/>
    <property type="match status" value="1"/>
</dbReference>
<dbReference type="InterPro" id="IPR003029">
    <property type="entry name" value="S1_domain"/>
</dbReference>
<evidence type="ECO:0000256" key="2">
    <source>
        <dbReference type="ARBA" id="ARBA00004496"/>
    </source>
</evidence>
<comment type="subcellular location">
    <subcellularLocation>
        <location evidence="2 8">Cytoplasm</location>
    </subcellularLocation>
</comment>
<evidence type="ECO:0000256" key="7">
    <source>
        <dbReference type="ARBA" id="ARBA00022884"/>
    </source>
</evidence>
<keyword evidence="4 8" id="KW-0540">Nuclease</keyword>
<sequence>MKLNLSASAINITHYDHVIPSRDCILSLFDKVKHYLSYEQISHSTGLSEKNQKEALKKRLRAMERDGQLTFTHRRGYQKVDQTALVSGRISLHADGFGFVSYDDNQKDLFLPKHQLDHVFDGDIVQVLKGHAQQQGRSNHRLIKIVERKTTHIVGLLKKKGVNFYLSPEKSTFSQIIHVNPNQFTAKSVGKLVYAQVTQYPDHKHSTMVEITEVLGRPGDSGIEVKLALRRHGINEKWESEVLSAALVLGTDVNEKDKMQRVDYRDLPFVTIDGDDAKDFDDAVYGYPMDNGQWKLFVAIADVSHYVQPNDPLDLEAQTRATSVYFPGYVVPMLPEALSNGLCSLNPNVDRLVLVCEMTFDDAGIMLDAEFSEGLIHSHARLTYNQVNETILKPNQWSHSRSNKVEKHLLNLHRLYLNLLGQRQVRGAIDFDTQELAFTLDNKKKIASIDPVIRNDAHRMIEEFMLCANVATAAFLQEHKIPSLYRVHAGPQMKKLASLRMMLAEKGLVLGGGDKPTSHDYNALLEQVHDLEEGDVIRTLLLRSQSQAEYSPKNQGHFGLAYGAYAHFTSPIRRYPDLLVHRAIRSKLREQAKGTFQRLLSKLKSLGQCTGGSTNYPYDSKAIEQLSVHCSHQSRQADEVSREVENALKCHYMKPFIGQNFTGRVSGVTHFGLFVELELNRIEGLIPLSSFQNGEFEFDGVRQKIVSQTATFALGTQVEITVKEVDAKQRRILFSFAE</sequence>
<comment type="similarity">
    <text evidence="8">Belongs to the RNR ribonuclease family. RNase R subfamily.</text>
</comment>
<dbReference type="InterPro" id="IPR050180">
    <property type="entry name" value="RNR_Ribonuclease"/>
</dbReference>
<dbReference type="SMART" id="SM00316">
    <property type="entry name" value="S1"/>
    <property type="match status" value="1"/>
</dbReference>
<dbReference type="EC" id="3.1.13.1" evidence="8"/>
<keyword evidence="6 8" id="KW-0269">Exonuclease</keyword>
<reference evidence="10 11" key="1">
    <citation type="submission" date="2019-07" db="EMBL/GenBank/DDBJ databases">
        <title>Phenotypic and genotypic antimicrobial resistance traits of Vibrio cholerae non-O1/non-O139 isolated from a large Austrian lake frequently associated with cases of infection.</title>
        <authorList>
            <person name="Lepuschitz S."/>
            <person name="Baron S."/>
            <person name="Larvor E."/>
            <person name="Granier S."/>
            <person name="Pretzer C."/>
            <person name="Mach R.L."/>
            <person name="Farnleitner A.H."/>
            <person name="Ruppitsch W."/>
            <person name="Pleininger S."/>
            <person name="Indra A."/>
            <person name="Kirschner A.K.T."/>
        </authorList>
    </citation>
    <scope>NUCLEOTIDE SEQUENCE [LARGE SCALE GENOMIC DNA]</scope>
    <source>
        <strain evidence="10 11">A12JL36W90</strain>
    </source>
</reference>
<dbReference type="GO" id="GO:0003723">
    <property type="term" value="F:RNA binding"/>
    <property type="evidence" value="ECO:0007669"/>
    <property type="project" value="UniProtKB-UniRule"/>
</dbReference>
<dbReference type="NCBIfam" id="TIGR00358">
    <property type="entry name" value="3_prime_RNase"/>
    <property type="match status" value="1"/>
</dbReference>
<dbReference type="HAMAP" id="MF_01895">
    <property type="entry name" value="RNase_R"/>
    <property type="match status" value="1"/>
</dbReference>
<dbReference type="Pfam" id="PF17876">
    <property type="entry name" value="CSD2"/>
    <property type="match status" value="1"/>
</dbReference>
<dbReference type="NCBIfam" id="TIGR02063">
    <property type="entry name" value="RNase_R"/>
    <property type="match status" value="1"/>
</dbReference>
<comment type="caution">
    <text evidence="10">The sequence shown here is derived from an EMBL/GenBank/DDBJ whole genome shotgun (WGS) entry which is preliminary data.</text>
</comment>
<proteinExistence type="inferred from homology"/>
<dbReference type="SMART" id="SM00357">
    <property type="entry name" value="CSP"/>
    <property type="match status" value="1"/>
</dbReference>
<evidence type="ECO:0000313" key="11">
    <source>
        <dbReference type="Proteomes" id="UP000319979"/>
    </source>
</evidence>
<dbReference type="RefSeq" id="WP_142564833.1">
    <property type="nucleotide sequence ID" value="NZ_JAJPEJ010000004.1"/>
</dbReference>
<dbReference type="PANTHER" id="PTHR23355">
    <property type="entry name" value="RIBONUCLEASE"/>
    <property type="match status" value="1"/>
</dbReference>
<keyword evidence="7 8" id="KW-0694">RNA-binding</keyword>
<keyword evidence="3 8" id="KW-0963">Cytoplasm</keyword>